<dbReference type="OrthoDB" id="5596707at2759"/>
<organism evidence="3 4">
    <name type="scientific">Macrolepiota fuliginosa MF-IS2</name>
    <dbReference type="NCBI Taxonomy" id="1400762"/>
    <lineage>
        <taxon>Eukaryota</taxon>
        <taxon>Fungi</taxon>
        <taxon>Dikarya</taxon>
        <taxon>Basidiomycota</taxon>
        <taxon>Agaricomycotina</taxon>
        <taxon>Agaricomycetes</taxon>
        <taxon>Agaricomycetidae</taxon>
        <taxon>Agaricales</taxon>
        <taxon>Agaricineae</taxon>
        <taxon>Agaricaceae</taxon>
        <taxon>Macrolepiota</taxon>
    </lineage>
</organism>
<evidence type="ECO:0000313" key="4">
    <source>
        <dbReference type="Proteomes" id="UP000807342"/>
    </source>
</evidence>
<evidence type="ECO:0000259" key="2">
    <source>
        <dbReference type="Pfam" id="PF13352"/>
    </source>
</evidence>
<protein>
    <recommendedName>
        <fullName evidence="2">DUF4100 domain-containing protein</fullName>
    </recommendedName>
</protein>
<dbReference type="AlphaFoldDB" id="A0A9P5X0J4"/>
<dbReference type="InterPro" id="IPR025165">
    <property type="entry name" value="DUF4100"/>
</dbReference>
<feature type="domain" description="DUF4100" evidence="2">
    <location>
        <begin position="75"/>
        <end position="129"/>
    </location>
</feature>
<gene>
    <name evidence="3" type="ORF">P691DRAFT_791846</name>
</gene>
<feature type="region of interest" description="Disordered" evidence="1">
    <location>
        <begin position="32"/>
        <end position="62"/>
    </location>
</feature>
<dbReference type="Pfam" id="PF13352">
    <property type="entry name" value="DUF4100"/>
    <property type="match status" value="1"/>
</dbReference>
<accession>A0A9P5X0J4</accession>
<dbReference type="Proteomes" id="UP000807342">
    <property type="component" value="Unassembled WGS sequence"/>
</dbReference>
<sequence>MPTIQDEEELHLLNTVAVAALKWQEEICKWLGPTGKPRDPPGATTCSSSKQSTPGNANTGVWPAPANIPPTSPSPQQPQYCFSTPIEDMAAVQNVTQQGLDTTFPISVREFLAASPDAQKLVKDQVTTQQIPTANILALEESMPKDTIPFSTLLSQQSMPGPRVVASSIEGLRTIPLVLNEQVMVDAILDEGSQISTIRKDIWEKLALPLMTKETMVMESANAM</sequence>
<evidence type="ECO:0000256" key="1">
    <source>
        <dbReference type="SAM" id="MobiDB-lite"/>
    </source>
</evidence>
<comment type="caution">
    <text evidence="3">The sequence shown here is derived from an EMBL/GenBank/DDBJ whole genome shotgun (WGS) entry which is preliminary data.</text>
</comment>
<feature type="compositionally biased region" description="Polar residues" evidence="1">
    <location>
        <begin position="44"/>
        <end position="59"/>
    </location>
</feature>
<reference evidence="3" key="1">
    <citation type="submission" date="2020-11" db="EMBL/GenBank/DDBJ databases">
        <authorList>
            <consortium name="DOE Joint Genome Institute"/>
            <person name="Ahrendt S."/>
            <person name="Riley R."/>
            <person name="Andreopoulos W."/>
            <person name="Labutti K."/>
            <person name="Pangilinan J."/>
            <person name="Ruiz-Duenas F.J."/>
            <person name="Barrasa J.M."/>
            <person name="Sanchez-Garcia M."/>
            <person name="Camarero S."/>
            <person name="Miyauchi S."/>
            <person name="Serrano A."/>
            <person name="Linde D."/>
            <person name="Babiker R."/>
            <person name="Drula E."/>
            <person name="Ayuso-Fernandez I."/>
            <person name="Pacheco R."/>
            <person name="Padilla G."/>
            <person name="Ferreira P."/>
            <person name="Barriuso J."/>
            <person name="Kellner H."/>
            <person name="Castanera R."/>
            <person name="Alfaro M."/>
            <person name="Ramirez L."/>
            <person name="Pisabarro A.G."/>
            <person name="Kuo A."/>
            <person name="Tritt A."/>
            <person name="Lipzen A."/>
            <person name="He G."/>
            <person name="Yan M."/>
            <person name="Ng V."/>
            <person name="Cullen D."/>
            <person name="Martin F."/>
            <person name="Rosso M.-N."/>
            <person name="Henrissat B."/>
            <person name="Hibbett D."/>
            <person name="Martinez A.T."/>
            <person name="Grigoriev I.V."/>
        </authorList>
    </citation>
    <scope>NUCLEOTIDE SEQUENCE</scope>
    <source>
        <strain evidence="3">MF-IS2</strain>
    </source>
</reference>
<dbReference type="EMBL" id="MU152000">
    <property type="protein sequence ID" value="KAF9441236.1"/>
    <property type="molecule type" value="Genomic_DNA"/>
</dbReference>
<name>A0A9P5X0J4_9AGAR</name>
<evidence type="ECO:0000313" key="3">
    <source>
        <dbReference type="EMBL" id="KAF9441236.1"/>
    </source>
</evidence>
<proteinExistence type="predicted"/>
<keyword evidence="4" id="KW-1185">Reference proteome</keyword>